<dbReference type="Proteomes" id="UP000652761">
    <property type="component" value="Unassembled WGS sequence"/>
</dbReference>
<name>A0A843TW57_COLES</name>
<proteinExistence type="predicted"/>
<sequence>MTGRPGRPRAQARVFALARKDAEQAENITEVCQAVSSRVWSRGRGVRSPFVCAHTGRQEIDGKLVAIKILSWRQHRVPLTHLDGKDLAAKFFCMVSGSYHEGETGVPVLEEDLVRSDSGVRSSYTCGDRDVVTYLLLFIV</sequence>
<keyword evidence="2" id="KW-1185">Reference proteome</keyword>
<dbReference type="AlphaFoldDB" id="A0A843TW57"/>
<gene>
    <name evidence="1" type="ORF">Taro_009351</name>
</gene>
<comment type="caution">
    <text evidence="1">The sequence shown here is derived from an EMBL/GenBank/DDBJ whole genome shotgun (WGS) entry which is preliminary data.</text>
</comment>
<evidence type="ECO:0000313" key="1">
    <source>
        <dbReference type="EMBL" id="MQL76952.1"/>
    </source>
</evidence>
<reference evidence="1" key="1">
    <citation type="submission" date="2017-07" db="EMBL/GenBank/DDBJ databases">
        <title>Taro Niue Genome Assembly and Annotation.</title>
        <authorList>
            <person name="Atibalentja N."/>
            <person name="Keating K."/>
            <person name="Fields C.J."/>
        </authorList>
    </citation>
    <scope>NUCLEOTIDE SEQUENCE</scope>
    <source>
        <strain evidence="1">Niue_2</strain>
        <tissue evidence="1">Leaf</tissue>
    </source>
</reference>
<dbReference type="EMBL" id="NMUH01000324">
    <property type="protein sequence ID" value="MQL76952.1"/>
    <property type="molecule type" value="Genomic_DNA"/>
</dbReference>
<organism evidence="1 2">
    <name type="scientific">Colocasia esculenta</name>
    <name type="common">Wild taro</name>
    <name type="synonym">Arum esculentum</name>
    <dbReference type="NCBI Taxonomy" id="4460"/>
    <lineage>
        <taxon>Eukaryota</taxon>
        <taxon>Viridiplantae</taxon>
        <taxon>Streptophyta</taxon>
        <taxon>Embryophyta</taxon>
        <taxon>Tracheophyta</taxon>
        <taxon>Spermatophyta</taxon>
        <taxon>Magnoliopsida</taxon>
        <taxon>Liliopsida</taxon>
        <taxon>Araceae</taxon>
        <taxon>Aroideae</taxon>
        <taxon>Colocasieae</taxon>
        <taxon>Colocasia</taxon>
    </lineage>
</organism>
<accession>A0A843TW57</accession>
<evidence type="ECO:0000313" key="2">
    <source>
        <dbReference type="Proteomes" id="UP000652761"/>
    </source>
</evidence>
<protein>
    <submittedName>
        <fullName evidence="1">Uncharacterized protein</fullName>
    </submittedName>
</protein>